<sequence>LPGQRLAQPERGTVEHGKVKKKSHSYEAGWLGPGGHQLAKGLSSSRWSALTLQLPALKFPPALEAPWDEFHGELQWEGGSCPRPTRVRAWGPCPARGEQARARSTWGGRSPGLWGDTRPGKGLRPRRAAEAGLGSLGCGPAGLPGLTGAEPLPLLREGAASPSRAWGPFAAARHVHHGPQPNHGRGDGHRHPHCHCRPGRPDSGLLVLPASPADQPVRGRGEHRGRRRSQGALPPGPVLCAGTLHREEGQAQPGWPQGTRLAGFALAANPWIP</sequence>
<evidence type="ECO:0000256" key="1">
    <source>
        <dbReference type="SAM" id="MobiDB-lite"/>
    </source>
</evidence>
<accession>V8PDP4</accession>
<dbReference type="Proteomes" id="UP000018936">
    <property type="component" value="Unassembled WGS sequence"/>
</dbReference>
<protein>
    <submittedName>
        <fullName evidence="2">InfB</fullName>
    </submittedName>
</protein>
<feature type="region of interest" description="Disordered" evidence="1">
    <location>
        <begin position="1"/>
        <end position="21"/>
    </location>
</feature>
<organism evidence="2 3">
    <name type="scientific">Ophiophagus hannah</name>
    <name type="common">King cobra</name>
    <name type="synonym">Naja hannah</name>
    <dbReference type="NCBI Taxonomy" id="8665"/>
    <lineage>
        <taxon>Eukaryota</taxon>
        <taxon>Metazoa</taxon>
        <taxon>Chordata</taxon>
        <taxon>Craniata</taxon>
        <taxon>Vertebrata</taxon>
        <taxon>Euteleostomi</taxon>
        <taxon>Lepidosauria</taxon>
        <taxon>Squamata</taxon>
        <taxon>Bifurcata</taxon>
        <taxon>Unidentata</taxon>
        <taxon>Episquamata</taxon>
        <taxon>Toxicofera</taxon>
        <taxon>Serpentes</taxon>
        <taxon>Colubroidea</taxon>
        <taxon>Elapidae</taxon>
        <taxon>Elapinae</taxon>
        <taxon>Ophiophagus</taxon>
    </lineage>
</organism>
<comment type="caution">
    <text evidence="2">The sequence shown here is derived from an EMBL/GenBank/DDBJ whole genome shotgun (WGS) entry which is preliminary data.</text>
</comment>
<reference evidence="2 3" key="1">
    <citation type="journal article" date="2013" name="Proc. Natl. Acad. Sci. U.S.A.">
        <title>The king cobra genome reveals dynamic gene evolution and adaptation in the snake venom system.</title>
        <authorList>
            <person name="Vonk F.J."/>
            <person name="Casewell N.R."/>
            <person name="Henkel C.V."/>
            <person name="Heimberg A.M."/>
            <person name="Jansen H.J."/>
            <person name="McCleary R.J."/>
            <person name="Kerkkamp H.M."/>
            <person name="Vos R.A."/>
            <person name="Guerreiro I."/>
            <person name="Calvete J.J."/>
            <person name="Wuster W."/>
            <person name="Woods A.E."/>
            <person name="Logan J.M."/>
            <person name="Harrison R.A."/>
            <person name="Castoe T.A."/>
            <person name="de Koning A.P."/>
            <person name="Pollock D.D."/>
            <person name="Yandell M."/>
            <person name="Calderon D."/>
            <person name="Renjifo C."/>
            <person name="Currier R.B."/>
            <person name="Salgado D."/>
            <person name="Pla D."/>
            <person name="Sanz L."/>
            <person name="Hyder A.S."/>
            <person name="Ribeiro J.M."/>
            <person name="Arntzen J.W."/>
            <person name="van den Thillart G.E."/>
            <person name="Boetzer M."/>
            <person name="Pirovano W."/>
            <person name="Dirks R.P."/>
            <person name="Spaink H.P."/>
            <person name="Duboule D."/>
            <person name="McGlinn E."/>
            <person name="Kini R.M."/>
            <person name="Richardson M.K."/>
        </authorList>
    </citation>
    <scope>NUCLEOTIDE SEQUENCE</scope>
    <source>
        <tissue evidence="2">Blood</tissue>
    </source>
</reference>
<keyword evidence="3" id="KW-1185">Reference proteome</keyword>
<feature type="non-terminal residue" evidence="2">
    <location>
        <position position="1"/>
    </location>
</feature>
<proteinExistence type="predicted"/>
<name>V8PDP4_OPHHA</name>
<feature type="region of interest" description="Disordered" evidence="1">
    <location>
        <begin position="213"/>
        <end position="236"/>
    </location>
</feature>
<feature type="region of interest" description="Disordered" evidence="1">
    <location>
        <begin position="95"/>
        <end position="125"/>
    </location>
</feature>
<gene>
    <name evidence="2" type="primary">infB</name>
    <name evidence="2" type="ORF">L345_02052</name>
</gene>
<evidence type="ECO:0000313" key="2">
    <source>
        <dbReference type="EMBL" id="ETE72128.1"/>
    </source>
</evidence>
<dbReference type="EMBL" id="AZIM01000267">
    <property type="protein sequence ID" value="ETE72128.1"/>
    <property type="molecule type" value="Genomic_DNA"/>
</dbReference>
<evidence type="ECO:0000313" key="3">
    <source>
        <dbReference type="Proteomes" id="UP000018936"/>
    </source>
</evidence>
<dbReference type="AlphaFoldDB" id="V8PDP4"/>